<feature type="compositionally biased region" description="Low complexity" evidence="1">
    <location>
        <begin position="852"/>
        <end position="874"/>
    </location>
</feature>
<dbReference type="EMBL" id="JAGMWT010000001">
    <property type="protein sequence ID" value="KAH7138150.1"/>
    <property type="molecule type" value="Genomic_DNA"/>
</dbReference>
<feature type="compositionally biased region" description="Polar residues" evidence="1">
    <location>
        <begin position="611"/>
        <end position="640"/>
    </location>
</feature>
<reference evidence="4" key="1">
    <citation type="journal article" date="2021" name="Nat. Commun.">
        <title>Genetic determinants of endophytism in the Arabidopsis root mycobiome.</title>
        <authorList>
            <person name="Mesny F."/>
            <person name="Miyauchi S."/>
            <person name="Thiergart T."/>
            <person name="Pickel B."/>
            <person name="Atanasova L."/>
            <person name="Karlsson M."/>
            <person name="Huettel B."/>
            <person name="Barry K.W."/>
            <person name="Haridas S."/>
            <person name="Chen C."/>
            <person name="Bauer D."/>
            <person name="Andreopoulos W."/>
            <person name="Pangilinan J."/>
            <person name="LaButti K."/>
            <person name="Riley R."/>
            <person name="Lipzen A."/>
            <person name="Clum A."/>
            <person name="Drula E."/>
            <person name="Henrissat B."/>
            <person name="Kohler A."/>
            <person name="Grigoriev I.V."/>
            <person name="Martin F.M."/>
            <person name="Hacquard S."/>
        </authorList>
    </citation>
    <scope>NUCLEOTIDE SEQUENCE</scope>
    <source>
        <strain evidence="4">MPI-CAGE-CH-0243</strain>
    </source>
</reference>
<feature type="compositionally biased region" description="Low complexity" evidence="1">
    <location>
        <begin position="103"/>
        <end position="115"/>
    </location>
</feature>
<feature type="region of interest" description="Disordered" evidence="1">
    <location>
        <begin position="177"/>
        <end position="210"/>
    </location>
</feature>
<organism evidence="4 5">
    <name type="scientific">Dendryphion nanum</name>
    <dbReference type="NCBI Taxonomy" id="256645"/>
    <lineage>
        <taxon>Eukaryota</taxon>
        <taxon>Fungi</taxon>
        <taxon>Dikarya</taxon>
        <taxon>Ascomycota</taxon>
        <taxon>Pezizomycotina</taxon>
        <taxon>Dothideomycetes</taxon>
        <taxon>Pleosporomycetidae</taxon>
        <taxon>Pleosporales</taxon>
        <taxon>Torulaceae</taxon>
        <taxon>Dendryphion</taxon>
    </lineage>
</organism>
<dbReference type="InterPro" id="IPR057199">
    <property type="entry name" value="DUF7877"/>
</dbReference>
<dbReference type="Pfam" id="PF25009">
    <property type="entry name" value="DUF7785"/>
    <property type="match status" value="1"/>
</dbReference>
<keyword evidence="5" id="KW-1185">Reference proteome</keyword>
<feature type="region of interest" description="Disordered" evidence="1">
    <location>
        <begin position="277"/>
        <end position="319"/>
    </location>
</feature>
<evidence type="ECO:0000313" key="4">
    <source>
        <dbReference type="EMBL" id="KAH7138150.1"/>
    </source>
</evidence>
<feature type="domain" description="DUF7877" evidence="3">
    <location>
        <begin position="62"/>
        <end position="173"/>
    </location>
</feature>
<feature type="compositionally biased region" description="Low complexity" evidence="1">
    <location>
        <begin position="713"/>
        <end position="731"/>
    </location>
</feature>
<feature type="region of interest" description="Disordered" evidence="1">
    <location>
        <begin position="352"/>
        <end position="382"/>
    </location>
</feature>
<feature type="compositionally biased region" description="Low complexity" evidence="1">
    <location>
        <begin position="739"/>
        <end position="752"/>
    </location>
</feature>
<dbReference type="OrthoDB" id="5354458at2759"/>
<feature type="compositionally biased region" description="Polar residues" evidence="1">
    <location>
        <begin position="662"/>
        <end position="679"/>
    </location>
</feature>
<protein>
    <submittedName>
        <fullName evidence="4">Uncharacterized protein</fullName>
    </submittedName>
</protein>
<evidence type="ECO:0000313" key="5">
    <source>
        <dbReference type="Proteomes" id="UP000700596"/>
    </source>
</evidence>
<dbReference type="InterPro" id="IPR056687">
    <property type="entry name" value="DUF7785"/>
</dbReference>
<feature type="region of interest" description="Disordered" evidence="1">
    <location>
        <begin position="610"/>
        <end position="920"/>
    </location>
</feature>
<feature type="compositionally biased region" description="Polar residues" evidence="1">
    <location>
        <begin position="761"/>
        <end position="773"/>
    </location>
</feature>
<feature type="compositionally biased region" description="Polar residues" evidence="1">
    <location>
        <begin position="791"/>
        <end position="803"/>
    </location>
</feature>
<proteinExistence type="predicted"/>
<feature type="compositionally biased region" description="Polar residues" evidence="1">
    <location>
        <begin position="829"/>
        <end position="851"/>
    </location>
</feature>
<dbReference type="Pfam" id="PF25289">
    <property type="entry name" value="DUF7877"/>
    <property type="match status" value="1"/>
</dbReference>
<feature type="region of interest" description="Disordered" evidence="1">
    <location>
        <begin position="1"/>
        <end position="54"/>
    </location>
</feature>
<evidence type="ECO:0000259" key="3">
    <source>
        <dbReference type="Pfam" id="PF25289"/>
    </source>
</evidence>
<feature type="region of interest" description="Disordered" evidence="1">
    <location>
        <begin position="88"/>
        <end position="115"/>
    </location>
</feature>
<feature type="domain" description="DUF7785" evidence="2">
    <location>
        <begin position="494"/>
        <end position="591"/>
    </location>
</feature>
<evidence type="ECO:0000256" key="1">
    <source>
        <dbReference type="SAM" id="MobiDB-lite"/>
    </source>
</evidence>
<dbReference type="AlphaFoldDB" id="A0A9P9EH49"/>
<sequence length="920" mass="99583">MSTTNGILTPPSLPAAPASLSPVKRKRLDNEPAPLTNGNSGVASTPLKGKLRNGASRSLPLIVEDIVSVLRSYDTQPSILDNAIVSATARSSSGESESKRTKLSPSSGSSSISELARSGSYKSLEALEHDVEIAAANVMPDLATSQRTAVQMSLDDIKLQTKVLAFQKLASDLIAREKERAPDSEPSEGAVTKSTEDVENEEEQDVQVKEGDFPEGRTVLTLYGSAQGPKQLFSSLQKPTRVSGEHTLSGLDTAPQVLLPLREATLPNIISTSEIFPSGDEDLHDQSKPRTIGQVCKPPGHLAQLSPPKHAKPLTTRGNTVTFVPQDVLQKPSRAGAHMFANQNLATGHWLGYGGVDKPKDPTSPTAKQKSRQRALSTGEAQLPPSEATLVAVQQAKEDALFRSVYSSFAPSRDDSTTIVPEEAKNKVWWQKVGEKRFAETFPIDPALVEPEKPAEAEANGTTDEAEEFRKMVENFEDYEEKPFGETEETEEEKSTTEILKEISELIEILASHQRNRNASLATNPRTPIIQNASLATLAGSPSTPSSEEIDVYQILKSQLSLMISQLPPYAVAKLNGDQLEELNISRTILIETHDSAGVLEDDHIPRVSKASVTPAATPSLSRMASSGSTHFPASNSQYNRPAPSMHTSAARPVPATPGYFPQQQPALRSPSVHYQRQPSIPGPHFQTPGATYAASTPRQNYPNAPAYGQPTPRASYSQPAPSSYYSQRPAQPVYGTANPQYYQTPQTQHQNRYPQAAQPPAQNGYYQRQPSVGSYGYGAAPSPLPRTESPMKTNPPITQQSYPGPRPAYGAPTSNGQMRSTYYPPSMPQTSQYGGAQPSTPTTVGTPGYNQQMMMDRQQQQAAAQSQARIAAQNSFRQGSGTPQPPPNPQYGNQQQPQQPQQQQQQQQQQQVNGAPMVA</sequence>
<evidence type="ECO:0000259" key="2">
    <source>
        <dbReference type="Pfam" id="PF25009"/>
    </source>
</evidence>
<name>A0A9P9EH49_9PLEO</name>
<gene>
    <name evidence="4" type="ORF">B0J11DRAFT_8362</name>
</gene>
<feature type="compositionally biased region" description="Polar residues" evidence="1">
    <location>
        <begin position="363"/>
        <end position="380"/>
    </location>
</feature>
<comment type="caution">
    <text evidence="4">The sequence shown here is derived from an EMBL/GenBank/DDBJ whole genome shotgun (WGS) entry which is preliminary data.</text>
</comment>
<accession>A0A9P9EH49</accession>
<dbReference type="Proteomes" id="UP000700596">
    <property type="component" value="Unassembled WGS sequence"/>
</dbReference>
<feature type="compositionally biased region" description="Low complexity" evidence="1">
    <location>
        <begin position="891"/>
        <end position="912"/>
    </location>
</feature>
<feature type="compositionally biased region" description="Polar residues" evidence="1">
    <location>
        <begin position="694"/>
        <end position="703"/>
    </location>
</feature>